<evidence type="ECO:0000313" key="1">
    <source>
        <dbReference type="EMBL" id="KAJ8628981.1"/>
    </source>
</evidence>
<proteinExistence type="predicted"/>
<gene>
    <name evidence="1" type="ORF">MRB53_022304</name>
</gene>
<evidence type="ECO:0000313" key="2">
    <source>
        <dbReference type="Proteomes" id="UP001234297"/>
    </source>
</evidence>
<dbReference type="EMBL" id="CM056815">
    <property type="protein sequence ID" value="KAJ8628981.1"/>
    <property type="molecule type" value="Genomic_DNA"/>
</dbReference>
<protein>
    <submittedName>
        <fullName evidence="1">Uncharacterized protein</fullName>
    </submittedName>
</protein>
<organism evidence="1 2">
    <name type="scientific">Persea americana</name>
    <name type="common">Avocado</name>
    <dbReference type="NCBI Taxonomy" id="3435"/>
    <lineage>
        <taxon>Eukaryota</taxon>
        <taxon>Viridiplantae</taxon>
        <taxon>Streptophyta</taxon>
        <taxon>Embryophyta</taxon>
        <taxon>Tracheophyta</taxon>
        <taxon>Spermatophyta</taxon>
        <taxon>Magnoliopsida</taxon>
        <taxon>Magnoliidae</taxon>
        <taxon>Laurales</taxon>
        <taxon>Lauraceae</taxon>
        <taxon>Persea</taxon>
    </lineage>
</organism>
<name>A0ACC2L6E7_PERAE</name>
<keyword evidence="2" id="KW-1185">Reference proteome</keyword>
<reference evidence="1 2" key="1">
    <citation type="journal article" date="2022" name="Hortic Res">
        <title>A haplotype resolved chromosomal level avocado genome allows analysis of novel avocado genes.</title>
        <authorList>
            <person name="Nath O."/>
            <person name="Fletcher S.J."/>
            <person name="Hayward A."/>
            <person name="Shaw L.M."/>
            <person name="Masouleh A.K."/>
            <person name="Furtado A."/>
            <person name="Henry R.J."/>
            <person name="Mitter N."/>
        </authorList>
    </citation>
    <scope>NUCLEOTIDE SEQUENCE [LARGE SCALE GENOMIC DNA]</scope>
    <source>
        <strain evidence="2">cv. Hass</strain>
    </source>
</reference>
<dbReference type="Proteomes" id="UP001234297">
    <property type="component" value="Chromosome 7"/>
</dbReference>
<sequence>MSGRNPTFSNPKPCSHLADYRKKHGLKGYNSIQKSLKITPHGRTAIGRDRTQIPRCSFCSGNQGRFYFCLVCSSVSCCLAPKSNHAVLHSQSENGHEIAVDMERAELFCCACCDQVYDPDFDMAVMFKQIDELPKNANGVKVCRGDLGSSSNANKKRKVSKDHVLKAGRGSNSCFPLGLRGLNNLGNTCFMNSVLQALLHTPPLRNYFLSDRHNNENCRRSSENPLCLACDMNSIFSSVFSGDRRPYSPASFLYSWWQHAANLATYEQQDAHEFFISMLDRIHEKEEQSNPQGNGDCHCIAHRVFSGVLRSDVTCAICGFTSTTYDPCVDISLDLELANGLEAGSGKSAKTKKDLRISTLTGSLDLFTRPEKLGSDQKLYCQHCQVRQDSLKQMSIRRLPLVLCFHVKRFQHSFLKKMSKKIDQHLQFPFSLDMMPYLSSSIIRRRFGNRIFALEGDESDISSELSSEFELFAMVSHIGKLESGHYVTYLRLMNQWYKCDDAWITEVWAISAKVWLLIGLFILEYASEDRIKLDAYKGEEMKRAREEASMGSHLKRPAAPTRREPSGQTDGTTKLTTSDALAYLKAVKEIFEDKREKYEEFLAVMKDFKAQRIDTTGVISRVKELFKGHRDLILGFNTFLPKGYEITLPPENDPLPKKPVEFEEAINFVNKIKTRFQDNDQVYKSFLDILNMYRKEHKSISEVYQEVALLFRDHDDLLLEFTHFLPDTSGTVSMHHAPSARNSSGTILRRDERSSAVPTMRQTHVDKRERTIISHVDRDPSVDRPDPDDKGLVKADKEHKKRAEKERERKEDRDRRYRDWDDKDLDHDGNGDFDGALRLPHKRKPPRRLDDSATEHGGEGAENLGIHPISVSSYGDKNALKSAYHQEFLFFEKVKEKLRNPDTYQEFLKCLHIYNKEIINRSELQTLVGDIFGKYPDLMDGFEEFLTKCEKTDGFLAGVCSKKSLLNEGHLARPVKAEDRDKERESERDERNKDRERERTRDKDRERLDKNAPFPQRESASRTLFSNNEKYMTKPISELDLSNCQRCTPSYRLLPKNYPTPQASHRTELGAAVLNDHWVSVTSGSEDYSFKHMRKNQYEESLFRCEDDRFELDMLLESVNAATKRVEELSEKIHSGTTKPENQIRIEEHFTALNIRCIERLYGDHGLDVIDLIRKNACLALPVILVRLKQKQEEWSRCRSDFNKVWADIYAKNYHKSLDHRSFYFKQQDTKSLSTKSLLAEIKEINEKKRTEDDLILVIAAGNKRSIIPNLEFDYTDSEIHNDIYRVIKYSCGEVCTTMEQLDKVMRIWTSFLEPLLGVPPRPHGAGDTENVVKATDHSVKCSAARVGGSEDNPDAVVNISSSKLNPGGNVDESVPAEQAGSCRATLVNGDIVIKEDGFSDVDRVNHSNNAFCSMPHAKVHNNISVADEMSGVNIQAASDEQLPDSSTSLTVRAEHHHARTSLEITSGVCTLPSMPVHSITETGPEHKHITEVLPSLEGADNLRPIISANGGSMLESTKGQRYHENSAAHNNRFKVEREEGELSPNGDFEEDNFVVYGDSGRDAAPKTKDNAASRRFQVRHGEDETCGEVGGDNDPDGYEEGVESARRSIEDSENASEAGEDVSGSECGDGECSREDHEEEEDADNDDNDGKAESEGEAEGMTNTRDVEGDGTSLPFSERFLLTVKPLGKHVPPTLLDKEKKESRIFYGNDSFYVLFRLHQTLYERMLSAKMNSSSAEKKWRSSKDTSPPDRYARFMSALYNLIDGSSDNTKFEDDCRAIIGTQSYVLFTLDKLIYKLVKQLQAIASDEMDNKLLHLYAYEKSRRPGTFVDLVYHENARVILHDESIYRFECSSSPTRLSIQLMEYGHEKPEVAAVSMNPNFASYLYNEFLSVAPERKKMHGVFLGRNKRKYATADDYSSICTAMEGIRVTNGLECKISCNSSKVSYVLDTEDFLFRTRKKAKKMIGGSPATVIEYTSCSNDGS</sequence>
<comment type="caution">
    <text evidence="1">The sequence shown here is derived from an EMBL/GenBank/DDBJ whole genome shotgun (WGS) entry which is preliminary data.</text>
</comment>
<accession>A0ACC2L6E7</accession>